<name>A0ABY7BXP3_9HYPH</name>
<proteinExistence type="predicted"/>
<gene>
    <name evidence="1" type="ORF">OH818_20045</name>
</gene>
<accession>A0ABY7BXP3</accession>
<dbReference type="Proteomes" id="UP001164020">
    <property type="component" value="Chromosome"/>
</dbReference>
<keyword evidence="2" id="KW-1185">Reference proteome</keyword>
<evidence type="ECO:0000313" key="1">
    <source>
        <dbReference type="EMBL" id="WAP67746.1"/>
    </source>
</evidence>
<evidence type="ECO:0000313" key="2">
    <source>
        <dbReference type="Proteomes" id="UP001164020"/>
    </source>
</evidence>
<organism evidence="1 2">
    <name type="scientific">Jiella pelagia</name>
    <dbReference type="NCBI Taxonomy" id="2986949"/>
    <lineage>
        <taxon>Bacteria</taxon>
        <taxon>Pseudomonadati</taxon>
        <taxon>Pseudomonadota</taxon>
        <taxon>Alphaproteobacteria</taxon>
        <taxon>Hyphomicrobiales</taxon>
        <taxon>Aurantimonadaceae</taxon>
        <taxon>Jiella</taxon>
    </lineage>
</organism>
<dbReference type="EMBL" id="CP114029">
    <property type="protein sequence ID" value="WAP67746.1"/>
    <property type="molecule type" value="Genomic_DNA"/>
</dbReference>
<protein>
    <recommendedName>
        <fullName evidence="3">DUF2735 domain-containing protein</fullName>
    </recommendedName>
</protein>
<reference evidence="1" key="1">
    <citation type="submission" date="2022-12" db="EMBL/GenBank/DDBJ databases">
        <title>Jiella pelagia sp. nov., isolated from phosphonate enriched culture of Northwest Pacific surface seawater.</title>
        <authorList>
            <person name="Shin D.Y."/>
            <person name="Hwang C.Y."/>
        </authorList>
    </citation>
    <scope>NUCLEOTIDE SEQUENCE</scope>
    <source>
        <strain evidence="1">HL-NP1</strain>
    </source>
</reference>
<dbReference type="RefSeq" id="WP_268880211.1">
    <property type="nucleotide sequence ID" value="NZ_CP114029.1"/>
</dbReference>
<evidence type="ECO:0008006" key="3">
    <source>
        <dbReference type="Google" id="ProtNLM"/>
    </source>
</evidence>
<sequence length="64" mass="7186">MGTVTQHQDSNVLQFPSEARRAAVAASRRFGGKTLPDFVEFAVGEASYHEDAIREDAERRRRGH</sequence>